<reference evidence="7" key="2">
    <citation type="submission" date="2025-09" db="UniProtKB">
        <authorList>
            <consortium name="Ensembl"/>
        </authorList>
    </citation>
    <scope>IDENTIFICATION</scope>
</reference>
<keyword evidence="5" id="KW-0464">Manganese</keyword>
<evidence type="ECO:0000256" key="3">
    <source>
        <dbReference type="ARBA" id="ARBA00022801"/>
    </source>
</evidence>
<evidence type="ECO:0000256" key="5">
    <source>
        <dbReference type="ARBA" id="ARBA00023211"/>
    </source>
</evidence>
<name>A0A8C7KVV8_ONCKI</name>
<evidence type="ECO:0000256" key="1">
    <source>
        <dbReference type="ARBA" id="ARBA00001936"/>
    </source>
</evidence>
<dbReference type="GO" id="GO:0006506">
    <property type="term" value="P:GPI anchor biosynthetic process"/>
    <property type="evidence" value="ECO:0007669"/>
    <property type="project" value="InterPro"/>
</dbReference>
<keyword evidence="2" id="KW-0479">Metal-binding</keyword>
<proteinExistence type="predicted"/>
<feature type="transmembrane region" description="Helical" evidence="6">
    <location>
        <begin position="51"/>
        <end position="68"/>
    </location>
</feature>
<evidence type="ECO:0000313" key="8">
    <source>
        <dbReference type="Proteomes" id="UP000694557"/>
    </source>
</evidence>
<feature type="transmembrane region" description="Helical" evidence="6">
    <location>
        <begin position="111"/>
        <end position="133"/>
    </location>
</feature>
<evidence type="ECO:0000256" key="6">
    <source>
        <dbReference type="SAM" id="Phobius"/>
    </source>
</evidence>
<organism evidence="7 8">
    <name type="scientific">Oncorhynchus kisutch</name>
    <name type="common">Coho salmon</name>
    <name type="synonym">Salmo kisutch</name>
    <dbReference type="NCBI Taxonomy" id="8019"/>
    <lineage>
        <taxon>Eukaryota</taxon>
        <taxon>Metazoa</taxon>
        <taxon>Chordata</taxon>
        <taxon>Craniata</taxon>
        <taxon>Vertebrata</taxon>
        <taxon>Euteleostomi</taxon>
        <taxon>Actinopterygii</taxon>
        <taxon>Neopterygii</taxon>
        <taxon>Teleostei</taxon>
        <taxon>Protacanthopterygii</taxon>
        <taxon>Salmoniformes</taxon>
        <taxon>Salmonidae</taxon>
        <taxon>Salmoninae</taxon>
        <taxon>Oncorhynchus</taxon>
    </lineage>
</organism>
<evidence type="ECO:0000313" key="7">
    <source>
        <dbReference type="Ensembl" id="ENSOKIP00005105935.1"/>
    </source>
</evidence>
<sequence>AHRTRVEFGRFGKCKWSVLFTLFLSVICVLIFCEYFIYYPAILNCSWSDGLSTWSIKLPALIIMYCTFLPDRAGKMERAFWTALGLLQPEVVFILGDIFDLTTMADSLNNTFHCIYLVYMTINIYLLFVDLFCGQHYPVYHLNDAECTGKDVTSPEERHQVFHEHYDMLYQEASQRLPLILSGNTHSAYEVVHDNKHPEISVPSFSWRNCNNPSFILGRESGHNLPLSLCRAPSFLLEESSVVAIYCATGMVVSLMLMAHLHFSKSFMLLATSLMGKHKGL</sequence>
<dbReference type="Proteomes" id="UP000694557">
    <property type="component" value="Unassembled WGS sequence"/>
</dbReference>
<feature type="transmembrane region" description="Helical" evidence="6">
    <location>
        <begin position="16"/>
        <end position="39"/>
    </location>
</feature>
<dbReference type="GO" id="GO:0046872">
    <property type="term" value="F:metal ion binding"/>
    <property type="evidence" value="ECO:0007669"/>
    <property type="project" value="UniProtKB-KW"/>
</dbReference>
<dbReference type="AlphaFoldDB" id="A0A8C7KVV8"/>
<evidence type="ECO:0000256" key="2">
    <source>
        <dbReference type="ARBA" id="ARBA00022723"/>
    </source>
</evidence>
<keyword evidence="3" id="KW-0378">Hydrolase</keyword>
<dbReference type="GeneTree" id="ENSGT01000000220259"/>
<dbReference type="SUPFAM" id="SSF56300">
    <property type="entry name" value="Metallo-dependent phosphatases"/>
    <property type="match status" value="1"/>
</dbReference>
<evidence type="ECO:0000256" key="4">
    <source>
        <dbReference type="ARBA" id="ARBA00023136"/>
    </source>
</evidence>
<keyword evidence="6" id="KW-0812">Transmembrane</keyword>
<dbReference type="InterPro" id="IPR029052">
    <property type="entry name" value="Metallo-depent_PP-like"/>
</dbReference>
<keyword evidence="4 6" id="KW-0472">Membrane</keyword>
<dbReference type="Ensembl" id="ENSOKIT00005113568.1">
    <property type="protein sequence ID" value="ENSOKIP00005105935.1"/>
    <property type="gene ID" value="ENSOKIG00005046575.1"/>
</dbReference>
<comment type="cofactor">
    <cofactor evidence="1">
        <name>Mn(2+)</name>
        <dbReference type="ChEBI" id="CHEBI:29035"/>
    </cofactor>
</comment>
<feature type="transmembrane region" description="Helical" evidence="6">
    <location>
        <begin position="243"/>
        <end position="263"/>
    </location>
</feature>
<keyword evidence="8" id="KW-1185">Reference proteome</keyword>
<dbReference type="PANTHER" id="PTHR13315">
    <property type="entry name" value="METALLO PHOSPHOESTERASE RELATED"/>
    <property type="match status" value="1"/>
</dbReference>
<reference evidence="7" key="1">
    <citation type="submission" date="2025-08" db="UniProtKB">
        <authorList>
            <consortium name="Ensembl"/>
        </authorList>
    </citation>
    <scope>IDENTIFICATION</scope>
</reference>
<keyword evidence="6" id="KW-1133">Transmembrane helix</keyword>
<dbReference type="GO" id="GO:0016020">
    <property type="term" value="C:membrane"/>
    <property type="evidence" value="ECO:0007669"/>
    <property type="project" value="GOC"/>
</dbReference>
<dbReference type="InterPro" id="IPR033308">
    <property type="entry name" value="PGAP5/Cdc1/Ted1"/>
</dbReference>
<accession>A0A8C7KVV8</accession>
<dbReference type="PANTHER" id="PTHR13315:SF0">
    <property type="entry name" value="METALLOPHOSPHOESTERASE 1"/>
    <property type="match status" value="1"/>
</dbReference>
<protein>
    <submittedName>
        <fullName evidence="7">Uncharacterized protein</fullName>
    </submittedName>
</protein>
<dbReference type="GO" id="GO:0016787">
    <property type="term" value="F:hydrolase activity"/>
    <property type="evidence" value="ECO:0007669"/>
    <property type="project" value="UniProtKB-KW"/>
</dbReference>